<dbReference type="GO" id="GO:0036228">
    <property type="term" value="P:protein localization to nuclear inner membrane"/>
    <property type="evidence" value="ECO:0007669"/>
    <property type="project" value="TreeGrafter"/>
</dbReference>
<evidence type="ECO:0000259" key="5">
    <source>
        <dbReference type="Pfam" id="PF03177"/>
    </source>
</evidence>
<evidence type="ECO:0000313" key="7">
    <source>
        <dbReference type="WBParaSite" id="snap_masked-unitig_35347-processed-gene-0.0-mRNA-1"/>
    </source>
</evidence>
<name>A0A1I8JRE5_9PLAT</name>
<dbReference type="GO" id="GO:0000972">
    <property type="term" value="P:transcription-dependent tethering of RNA polymerase II gene DNA at nuclear periphery"/>
    <property type="evidence" value="ECO:0007669"/>
    <property type="project" value="TreeGrafter"/>
</dbReference>
<protein>
    <submittedName>
        <fullName evidence="7">HECT domain-containing protein</fullName>
    </submittedName>
</protein>
<keyword evidence="6" id="KW-1185">Reference proteome</keyword>
<accession>A0A1I8JRE5</accession>
<dbReference type="PANTHER" id="PTHR10350">
    <property type="entry name" value="NUCLEAR PORE COMPLEX PROTEIN NUP155"/>
    <property type="match status" value="1"/>
</dbReference>
<evidence type="ECO:0000256" key="2">
    <source>
        <dbReference type="ARBA" id="ARBA00022448"/>
    </source>
</evidence>
<feature type="region of interest" description="Disordered" evidence="4">
    <location>
        <begin position="139"/>
        <end position="189"/>
    </location>
</feature>
<dbReference type="PANTHER" id="PTHR10350:SF6">
    <property type="entry name" value="NUCLEAR PORE COMPLEX PROTEIN NUP155"/>
    <property type="match status" value="1"/>
</dbReference>
<keyword evidence="2" id="KW-0813">Transport</keyword>
<comment type="subcellular location">
    <subcellularLocation>
        <location evidence="1">Nucleus</location>
    </subcellularLocation>
</comment>
<dbReference type="WBParaSite" id="snap_masked-unitig_35347-processed-gene-0.0-mRNA-1">
    <property type="protein sequence ID" value="snap_masked-unitig_35347-processed-gene-0.0-mRNA-1"/>
    <property type="gene ID" value="snap_masked-unitig_35347-processed-gene-0.0"/>
</dbReference>
<dbReference type="GO" id="GO:0044611">
    <property type="term" value="C:nuclear pore inner ring"/>
    <property type="evidence" value="ECO:0007669"/>
    <property type="project" value="TreeGrafter"/>
</dbReference>
<organism evidence="6 7">
    <name type="scientific">Macrostomum lignano</name>
    <dbReference type="NCBI Taxonomy" id="282301"/>
    <lineage>
        <taxon>Eukaryota</taxon>
        <taxon>Metazoa</taxon>
        <taxon>Spiralia</taxon>
        <taxon>Lophotrochozoa</taxon>
        <taxon>Platyhelminthes</taxon>
        <taxon>Rhabditophora</taxon>
        <taxon>Macrostomorpha</taxon>
        <taxon>Macrostomida</taxon>
        <taxon>Macrostomidae</taxon>
        <taxon>Macrostomum</taxon>
    </lineage>
</organism>
<evidence type="ECO:0000256" key="3">
    <source>
        <dbReference type="ARBA" id="ARBA00023242"/>
    </source>
</evidence>
<proteinExistence type="predicted"/>
<keyword evidence="3" id="KW-0539">Nucleus</keyword>
<dbReference type="InterPro" id="IPR004870">
    <property type="entry name" value="Nucleoporin_Nup155"/>
</dbReference>
<dbReference type="GO" id="GO:0006405">
    <property type="term" value="P:RNA export from nucleus"/>
    <property type="evidence" value="ECO:0007669"/>
    <property type="project" value="TreeGrafter"/>
</dbReference>
<dbReference type="Gene3D" id="1.20.120.1880">
    <property type="entry name" value="Nucleoporin, helical C-terminal domain"/>
    <property type="match status" value="1"/>
</dbReference>
<evidence type="ECO:0000313" key="6">
    <source>
        <dbReference type="Proteomes" id="UP000095280"/>
    </source>
</evidence>
<reference evidence="7" key="1">
    <citation type="submission" date="2016-11" db="UniProtKB">
        <authorList>
            <consortium name="WormBaseParasite"/>
        </authorList>
    </citation>
    <scope>IDENTIFICATION</scope>
</reference>
<dbReference type="GO" id="GO:0006606">
    <property type="term" value="P:protein import into nucleus"/>
    <property type="evidence" value="ECO:0007669"/>
    <property type="project" value="TreeGrafter"/>
</dbReference>
<evidence type="ECO:0000256" key="4">
    <source>
        <dbReference type="SAM" id="MobiDB-lite"/>
    </source>
</evidence>
<feature type="compositionally biased region" description="Low complexity" evidence="4">
    <location>
        <begin position="156"/>
        <end position="167"/>
    </location>
</feature>
<feature type="domain" description="Nucleoporin Nup133/Nup155-like C-terminal" evidence="5">
    <location>
        <begin position="256"/>
        <end position="515"/>
    </location>
</feature>
<dbReference type="Pfam" id="PF03177">
    <property type="entry name" value="Nucleoporin_C"/>
    <property type="match status" value="1"/>
</dbReference>
<dbReference type="GO" id="GO:0017056">
    <property type="term" value="F:structural constituent of nuclear pore"/>
    <property type="evidence" value="ECO:0007669"/>
    <property type="project" value="InterPro"/>
</dbReference>
<dbReference type="Proteomes" id="UP000095280">
    <property type="component" value="Unplaced"/>
</dbReference>
<evidence type="ECO:0000256" key="1">
    <source>
        <dbReference type="ARBA" id="ARBA00004123"/>
    </source>
</evidence>
<dbReference type="InterPro" id="IPR007187">
    <property type="entry name" value="Nucleoporin_Nup133/Nup155_C"/>
</dbReference>
<dbReference type="AlphaFoldDB" id="A0A1I8JRE5"/>
<dbReference type="InterPro" id="IPR042538">
    <property type="entry name" value="Nucleoporin_Nup155_C_3"/>
</dbReference>
<sequence>DRPAHRSILRQDALCANRLTKMLASGMPASRSTVGPACWPRPARLYREGRHLRQPAEVYAAPLEGSLQALRDYGRIVPGLGQAHFLPLPAPPTRIRALHFTREGRKPHTEADADAGRQADTAATRPCWTFAEPASASCSHRRAGAATVRGGREPRPSSARSPRAAASWQPPLSRNRRPKPQQGQHEMASSVGQWFITGGILANANLESLTCETRLRLETARRITVCANCLCRHLKRCGKNTRTPSGVATPATPTADLRPQRQAYLAQAICVDGQESTGRRHSANCFNSLEDELDTATVQAAVLRELQQSVSAKSAASPEMAEAVRRLNNGQLFPLTELYAEFAAPLRLPLAKLRIVASAGHRDQALVNQLWEELLDRELAGPAGFRAVQQTLARCSADPIPAANGEDFFPAVQIVATLEKRAIEARLEEGWVVNAFCQFDYPLHRLAQAYDQLLRRRAGDPVWQSLRGYHQLLRSLICLLAKFQRAADSMPARNRQRAASQFLDMISSYQVDLRSHTDAMSVNISQRLAQIRDDLARMA</sequence>